<dbReference type="RefSeq" id="WP_122916637.1">
    <property type="nucleotide sequence ID" value="NZ_RHHQ01000004.1"/>
</dbReference>
<dbReference type="EMBL" id="RHHQ01000004">
    <property type="protein sequence ID" value="RNB91975.1"/>
    <property type="molecule type" value="Genomic_DNA"/>
</dbReference>
<dbReference type="Gene3D" id="1.20.1250.20">
    <property type="entry name" value="MFS general substrate transporter like domains"/>
    <property type="match status" value="1"/>
</dbReference>
<gene>
    <name evidence="8" type="ORF">EDM56_04275</name>
</gene>
<keyword evidence="9" id="KW-1185">Reference proteome</keyword>
<dbReference type="GO" id="GO:0005886">
    <property type="term" value="C:plasma membrane"/>
    <property type="evidence" value="ECO:0007669"/>
    <property type="project" value="UniProtKB-SubCell"/>
</dbReference>
<feature type="domain" description="Major facilitator superfamily (MFS) profile" evidence="7">
    <location>
        <begin position="5"/>
        <end position="381"/>
    </location>
</feature>
<evidence type="ECO:0000256" key="3">
    <source>
        <dbReference type="ARBA" id="ARBA00022692"/>
    </source>
</evidence>
<dbReference type="Proteomes" id="UP000271031">
    <property type="component" value="Unassembled WGS sequence"/>
</dbReference>
<comment type="caution">
    <text evidence="8">The sequence shown here is derived from an EMBL/GenBank/DDBJ whole genome shotgun (WGS) entry which is preliminary data.</text>
</comment>
<dbReference type="CDD" id="cd17325">
    <property type="entry name" value="MFS_MdtG_SLC18_like"/>
    <property type="match status" value="1"/>
</dbReference>
<feature type="transmembrane region" description="Helical" evidence="6">
    <location>
        <begin position="95"/>
        <end position="117"/>
    </location>
</feature>
<feature type="transmembrane region" description="Helical" evidence="6">
    <location>
        <begin position="38"/>
        <end position="58"/>
    </location>
</feature>
<feature type="transmembrane region" description="Helical" evidence="6">
    <location>
        <begin position="162"/>
        <end position="181"/>
    </location>
</feature>
<evidence type="ECO:0000256" key="1">
    <source>
        <dbReference type="ARBA" id="ARBA00004651"/>
    </source>
</evidence>
<name>A0A3M8DWS8_9BACL</name>
<dbReference type="PROSITE" id="PS50850">
    <property type="entry name" value="MFS"/>
    <property type="match status" value="1"/>
</dbReference>
<dbReference type="InterPro" id="IPR011701">
    <property type="entry name" value="MFS"/>
</dbReference>
<evidence type="ECO:0000256" key="6">
    <source>
        <dbReference type="SAM" id="Phobius"/>
    </source>
</evidence>
<keyword evidence="3 6" id="KW-0812">Transmembrane</keyword>
<dbReference type="Pfam" id="PF07690">
    <property type="entry name" value="MFS_1"/>
    <property type="match status" value="1"/>
</dbReference>
<dbReference type="AlphaFoldDB" id="A0A3M8DWS8"/>
<dbReference type="SUPFAM" id="SSF103473">
    <property type="entry name" value="MFS general substrate transporter"/>
    <property type="match status" value="1"/>
</dbReference>
<evidence type="ECO:0000259" key="7">
    <source>
        <dbReference type="PROSITE" id="PS50850"/>
    </source>
</evidence>
<feature type="transmembrane region" description="Helical" evidence="6">
    <location>
        <begin position="137"/>
        <end position="156"/>
    </location>
</feature>
<dbReference type="InterPro" id="IPR001958">
    <property type="entry name" value="Tet-R_TetA/multi-R_MdtG-like"/>
</dbReference>
<dbReference type="OrthoDB" id="2957734at2"/>
<comment type="subcellular location">
    <subcellularLocation>
        <location evidence="1">Cell membrane</location>
        <topology evidence="1">Multi-pass membrane protein</topology>
    </subcellularLocation>
</comment>
<dbReference type="InterPro" id="IPR020846">
    <property type="entry name" value="MFS_dom"/>
</dbReference>
<keyword evidence="5 6" id="KW-0472">Membrane</keyword>
<organism evidence="8 9">
    <name type="scientific">Brevibacillus fluminis</name>
    <dbReference type="NCBI Taxonomy" id="511487"/>
    <lineage>
        <taxon>Bacteria</taxon>
        <taxon>Bacillati</taxon>
        <taxon>Bacillota</taxon>
        <taxon>Bacilli</taxon>
        <taxon>Bacillales</taxon>
        <taxon>Paenibacillaceae</taxon>
        <taxon>Brevibacillus</taxon>
    </lineage>
</organism>
<evidence type="ECO:0000313" key="9">
    <source>
        <dbReference type="Proteomes" id="UP000271031"/>
    </source>
</evidence>
<dbReference type="InterPro" id="IPR036259">
    <property type="entry name" value="MFS_trans_sf"/>
</dbReference>
<feature type="transmembrane region" description="Helical" evidence="6">
    <location>
        <begin position="271"/>
        <end position="291"/>
    </location>
</feature>
<reference evidence="8 9" key="1">
    <citation type="submission" date="2018-10" db="EMBL/GenBank/DDBJ databases">
        <title>Phylogenomics of Brevibacillus.</title>
        <authorList>
            <person name="Dunlap C."/>
        </authorList>
    </citation>
    <scope>NUCLEOTIDE SEQUENCE [LARGE SCALE GENOMIC DNA]</scope>
    <source>
        <strain evidence="8 9">JCM 15716</strain>
    </source>
</reference>
<dbReference type="PANTHER" id="PTHR23506">
    <property type="entry name" value="GH10249P"/>
    <property type="match status" value="1"/>
</dbReference>
<dbReference type="GO" id="GO:0022857">
    <property type="term" value="F:transmembrane transporter activity"/>
    <property type="evidence" value="ECO:0007669"/>
    <property type="project" value="InterPro"/>
</dbReference>
<keyword evidence="4 6" id="KW-1133">Transmembrane helix</keyword>
<dbReference type="PRINTS" id="PR01035">
    <property type="entry name" value="TCRTETA"/>
</dbReference>
<sequence>MRGTYVWVLLAILFLASFDMHAQLPLLAPYARTLGATTLVIGILLGAYSMSNLLGHLIAGPLLDRYSKKLFICAGLFLAGWLLVGQGMVDTPDTLLWLRLIFGFTMAFVTPTCLALLGQLARTPEEQGVYMVKKGMALTAASIVAPAIGGLLAAKFGYGDTFFIFGGVMMLASMVGIWSLPTKKALNSMSKPQPDKKVSAFRVMMTTHTMYPAYICGFATTFASGTLMYEIPLLLQEKHLDPTVSGIMFSVMGVGSLLMLSQFWLNRLSPVVRCSVSMLVLGLTMYSLALFGPSNLYAPVFILGACFGVLYPAMTTMLAQSAPPSIYGTAFSLYAAALSVGSIAGPIVAGAISQGHATFFISFLVAMVASLITGWLYTITHASPRSVTR</sequence>
<feature type="transmembrane region" description="Helical" evidence="6">
    <location>
        <begin position="297"/>
        <end position="319"/>
    </location>
</feature>
<evidence type="ECO:0000256" key="2">
    <source>
        <dbReference type="ARBA" id="ARBA00022448"/>
    </source>
</evidence>
<feature type="transmembrane region" description="Helical" evidence="6">
    <location>
        <begin position="243"/>
        <end position="264"/>
    </location>
</feature>
<feature type="transmembrane region" description="Helical" evidence="6">
    <location>
        <begin position="359"/>
        <end position="379"/>
    </location>
</feature>
<feature type="transmembrane region" description="Helical" evidence="6">
    <location>
        <begin position="331"/>
        <end position="353"/>
    </location>
</feature>
<feature type="transmembrane region" description="Helical" evidence="6">
    <location>
        <begin position="211"/>
        <end position="231"/>
    </location>
</feature>
<evidence type="ECO:0000256" key="4">
    <source>
        <dbReference type="ARBA" id="ARBA00022989"/>
    </source>
</evidence>
<dbReference type="PANTHER" id="PTHR23506:SF23">
    <property type="entry name" value="GH10249P"/>
    <property type="match status" value="1"/>
</dbReference>
<keyword evidence="2" id="KW-0813">Transport</keyword>
<protein>
    <submittedName>
        <fullName evidence="8">MFS transporter</fullName>
    </submittedName>
</protein>
<proteinExistence type="predicted"/>
<feature type="transmembrane region" description="Helical" evidence="6">
    <location>
        <begin position="70"/>
        <end position="89"/>
    </location>
</feature>
<dbReference type="InterPro" id="IPR050930">
    <property type="entry name" value="MFS_Vesicular_Transporter"/>
</dbReference>
<accession>A0A3M8DWS8</accession>
<evidence type="ECO:0000256" key="5">
    <source>
        <dbReference type="ARBA" id="ARBA00023136"/>
    </source>
</evidence>
<evidence type="ECO:0000313" key="8">
    <source>
        <dbReference type="EMBL" id="RNB91975.1"/>
    </source>
</evidence>